<accession>A0A8J4QI61</accession>
<reference evidence="1" key="1">
    <citation type="submission" date="2020-03" db="EMBL/GenBank/DDBJ databases">
        <title>Castanea mollissima Vanexum genome sequencing.</title>
        <authorList>
            <person name="Staton M."/>
        </authorList>
    </citation>
    <scope>NUCLEOTIDE SEQUENCE</scope>
    <source>
        <tissue evidence="1">Leaf</tissue>
    </source>
</reference>
<protein>
    <submittedName>
        <fullName evidence="1">Uncharacterized protein</fullName>
    </submittedName>
</protein>
<comment type="caution">
    <text evidence="1">The sequence shown here is derived from an EMBL/GenBank/DDBJ whole genome shotgun (WGS) entry which is preliminary data.</text>
</comment>
<evidence type="ECO:0000313" key="2">
    <source>
        <dbReference type="Proteomes" id="UP000737018"/>
    </source>
</evidence>
<gene>
    <name evidence="1" type="ORF">CMV_027387</name>
</gene>
<name>A0A8J4QI61_9ROSI</name>
<evidence type="ECO:0000313" key="1">
    <source>
        <dbReference type="EMBL" id="KAF3946336.1"/>
    </source>
</evidence>
<keyword evidence="2" id="KW-1185">Reference proteome</keyword>
<dbReference type="EMBL" id="JRKL02009448">
    <property type="protein sequence ID" value="KAF3946336.1"/>
    <property type="molecule type" value="Genomic_DNA"/>
</dbReference>
<dbReference type="Proteomes" id="UP000737018">
    <property type="component" value="Unassembled WGS sequence"/>
</dbReference>
<proteinExistence type="predicted"/>
<organism evidence="1 2">
    <name type="scientific">Castanea mollissima</name>
    <name type="common">Chinese chestnut</name>
    <dbReference type="NCBI Taxonomy" id="60419"/>
    <lineage>
        <taxon>Eukaryota</taxon>
        <taxon>Viridiplantae</taxon>
        <taxon>Streptophyta</taxon>
        <taxon>Embryophyta</taxon>
        <taxon>Tracheophyta</taxon>
        <taxon>Spermatophyta</taxon>
        <taxon>Magnoliopsida</taxon>
        <taxon>eudicotyledons</taxon>
        <taxon>Gunneridae</taxon>
        <taxon>Pentapetalae</taxon>
        <taxon>rosids</taxon>
        <taxon>fabids</taxon>
        <taxon>Fagales</taxon>
        <taxon>Fagaceae</taxon>
        <taxon>Castanea</taxon>
    </lineage>
</organism>
<dbReference type="AlphaFoldDB" id="A0A8J4QI61"/>
<sequence>MRKVQRKKKVEVTSCLPQILFLAARVQVPSHQIWFIPFLKVIRQIEKCTRLQELSKVYYAPIRPLECFGLRECKNQVWPP</sequence>